<dbReference type="PANTHER" id="PTHR30329:SF21">
    <property type="entry name" value="LIPOPROTEIN YIAD-RELATED"/>
    <property type="match status" value="1"/>
</dbReference>
<dbReference type="Proteomes" id="UP000321412">
    <property type="component" value="Unassembled WGS sequence"/>
</dbReference>
<evidence type="ECO:0000256" key="1">
    <source>
        <dbReference type="ARBA" id="ARBA00004442"/>
    </source>
</evidence>
<evidence type="ECO:0000313" key="8">
    <source>
        <dbReference type="EMBL" id="TXD37105.1"/>
    </source>
</evidence>
<feature type="compositionally biased region" description="Acidic residues" evidence="5">
    <location>
        <begin position="317"/>
        <end position="332"/>
    </location>
</feature>
<dbReference type="CDD" id="cd07185">
    <property type="entry name" value="OmpA_C-like"/>
    <property type="match status" value="1"/>
</dbReference>
<dbReference type="InterPro" id="IPR036737">
    <property type="entry name" value="OmpA-like_sf"/>
</dbReference>
<reference evidence="8 9" key="1">
    <citation type="submission" date="2019-08" db="EMBL/GenBank/DDBJ databases">
        <title>Bradymonadales sp. TMQ4.</title>
        <authorList>
            <person name="Liang Q."/>
        </authorList>
    </citation>
    <scope>NUCLEOTIDE SEQUENCE [LARGE SCALE GENOMIC DNA]</scope>
    <source>
        <strain evidence="8 9">TMQ4</strain>
    </source>
</reference>
<dbReference type="SUPFAM" id="SSF103088">
    <property type="entry name" value="OmpA-like"/>
    <property type="match status" value="1"/>
</dbReference>
<keyword evidence="2 4" id="KW-0472">Membrane</keyword>
<evidence type="ECO:0000313" key="9">
    <source>
        <dbReference type="Proteomes" id="UP000321412"/>
    </source>
</evidence>
<dbReference type="Pfam" id="PF00691">
    <property type="entry name" value="OmpA"/>
    <property type="match status" value="1"/>
</dbReference>
<evidence type="ECO:0000259" key="7">
    <source>
        <dbReference type="PROSITE" id="PS51123"/>
    </source>
</evidence>
<feature type="signal peptide" evidence="6">
    <location>
        <begin position="1"/>
        <end position="32"/>
    </location>
</feature>
<accession>A0A5C6XHV4</accession>
<keyword evidence="3" id="KW-0998">Cell outer membrane</keyword>
<dbReference type="InterPro" id="IPR006664">
    <property type="entry name" value="OMP_bac"/>
</dbReference>
<evidence type="ECO:0000256" key="5">
    <source>
        <dbReference type="SAM" id="MobiDB-lite"/>
    </source>
</evidence>
<dbReference type="OrthoDB" id="5484889at2"/>
<evidence type="ECO:0000256" key="4">
    <source>
        <dbReference type="PROSITE-ProRule" id="PRU00473"/>
    </source>
</evidence>
<dbReference type="InterPro" id="IPR025737">
    <property type="entry name" value="FApF"/>
</dbReference>
<dbReference type="Pfam" id="PF13557">
    <property type="entry name" value="Phenol_MetA_deg"/>
    <property type="match status" value="1"/>
</dbReference>
<dbReference type="PRINTS" id="PR01021">
    <property type="entry name" value="OMPADOMAIN"/>
</dbReference>
<dbReference type="GO" id="GO:0009279">
    <property type="term" value="C:cell outer membrane"/>
    <property type="evidence" value="ECO:0007669"/>
    <property type="project" value="UniProtKB-SubCell"/>
</dbReference>
<protein>
    <submittedName>
        <fullName evidence="8">OmpA family protein</fullName>
    </submittedName>
</protein>
<dbReference type="AlphaFoldDB" id="A0A5C6XHV4"/>
<feature type="chain" id="PRO_5022697088" evidence="6">
    <location>
        <begin position="33"/>
        <end position="584"/>
    </location>
</feature>
<comment type="subcellular location">
    <subcellularLocation>
        <location evidence="1">Cell outer membrane</location>
    </subcellularLocation>
</comment>
<comment type="caution">
    <text evidence="8">The sequence shown here is derived from an EMBL/GenBank/DDBJ whole genome shotgun (WGS) entry which is preliminary data.</text>
</comment>
<dbReference type="InterPro" id="IPR006665">
    <property type="entry name" value="OmpA-like"/>
</dbReference>
<evidence type="ECO:0000256" key="6">
    <source>
        <dbReference type="SAM" id="SignalP"/>
    </source>
</evidence>
<proteinExistence type="predicted"/>
<dbReference type="PROSITE" id="PS51123">
    <property type="entry name" value="OMPA_2"/>
    <property type="match status" value="1"/>
</dbReference>
<organism evidence="8 9">
    <name type="scientific">Lujinxingia vulgaris</name>
    <dbReference type="NCBI Taxonomy" id="2600176"/>
    <lineage>
        <taxon>Bacteria</taxon>
        <taxon>Deltaproteobacteria</taxon>
        <taxon>Bradymonadales</taxon>
        <taxon>Lujinxingiaceae</taxon>
        <taxon>Lujinxingia</taxon>
    </lineage>
</organism>
<feature type="domain" description="OmpA-like" evidence="7">
    <location>
        <begin position="466"/>
        <end position="584"/>
    </location>
</feature>
<dbReference type="PANTHER" id="PTHR30329">
    <property type="entry name" value="STATOR ELEMENT OF FLAGELLAR MOTOR COMPLEX"/>
    <property type="match status" value="1"/>
</dbReference>
<feature type="region of interest" description="Disordered" evidence="5">
    <location>
        <begin position="307"/>
        <end position="339"/>
    </location>
</feature>
<sequence length="584" mass="62250">MERIMVRSRNEVRGLWGAALALLLLMPQAASAQGFELQQFNPMPNPSGNLFSTSSADVGEHLDWSAVAIFNYSNDPLVLRNRDGERIDSVVSDHATTHLLVSLALLDRFELGLDLPFVVWQRGSGVPGGEQAPGEGGFGVGDIRVVPKVQIFSTRESAEDNGVALAALADVYIPTGNEERLQGGDFRVGPRLAFDAIVGGPRIAANVGYLYRPGTSYENLTIDDTLGWNLGVEVPIVEGLRATAEAYGKITPLADAIVAEDSPTEIVGGAKYQIGNLLMLAGGGVGLVSGYGTPDWRAFAGVGWAPALSSPAPEPEPTPEPEPQPEPEPEPEPECRAASVEADCADVPAPSCEDGQITTYVAACEEGACAYRSSTSTCGEGTVCGSDEAGQAACVAQAECEVDGDCATIPAPTCEDNMLTTYAGVCVEGSCDYVASETACEEGFECGLSRGTPACVQETELVTIDEETQRIEISEIVYFATGSAQIEERSYELLNQVAQVLENNPQVEMVRIEGHTDNVGRASSNLRLSQDRATSVREYLIGRGIDAERLRAEGIGQERPIADNSTDTGRARNRRVEFHIEQRD</sequence>
<dbReference type="InterPro" id="IPR050330">
    <property type="entry name" value="Bact_OuterMem_StrucFunc"/>
</dbReference>
<keyword evidence="9" id="KW-1185">Reference proteome</keyword>
<keyword evidence="6" id="KW-0732">Signal</keyword>
<evidence type="ECO:0000256" key="3">
    <source>
        <dbReference type="ARBA" id="ARBA00023237"/>
    </source>
</evidence>
<name>A0A5C6XHV4_9DELT</name>
<dbReference type="EMBL" id="VOSM01000004">
    <property type="protein sequence ID" value="TXD37105.1"/>
    <property type="molecule type" value="Genomic_DNA"/>
</dbReference>
<evidence type="ECO:0000256" key="2">
    <source>
        <dbReference type="ARBA" id="ARBA00023136"/>
    </source>
</evidence>
<gene>
    <name evidence="8" type="ORF">FRC98_10230</name>
</gene>
<dbReference type="Gene3D" id="3.30.1330.60">
    <property type="entry name" value="OmpA-like domain"/>
    <property type="match status" value="1"/>
</dbReference>